<dbReference type="Proteomes" id="UP000029033">
    <property type="component" value="Unassembled WGS sequence"/>
</dbReference>
<dbReference type="EMBL" id="JGZO01000002">
    <property type="protein sequence ID" value="KFI95559.1"/>
    <property type="molecule type" value="Genomic_DNA"/>
</dbReference>
<comment type="caution">
    <text evidence="2">The sequence shown here is derived from an EMBL/GenBank/DDBJ whole genome shotgun (WGS) entry which is preliminary data.</text>
</comment>
<dbReference type="Gene3D" id="3.30.420.40">
    <property type="match status" value="2"/>
</dbReference>
<dbReference type="PANTHER" id="PTHR18964">
    <property type="entry name" value="ROK (REPRESSOR, ORF, KINASE) FAMILY"/>
    <property type="match status" value="1"/>
</dbReference>
<dbReference type="AlphaFoldDB" id="A0A087DJ59"/>
<dbReference type="PROSITE" id="PS01125">
    <property type="entry name" value="ROK"/>
    <property type="match status" value="1"/>
</dbReference>
<dbReference type="InterPro" id="IPR000600">
    <property type="entry name" value="ROK"/>
</dbReference>
<comment type="similarity">
    <text evidence="1">Belongs to the ROK (NagC/XylR) family.</text>
</comment>
<dbReference type="STRING" id="158787.BSCA_0591"/>
<reference evidence="2 3" key="1">
    <citation type="submission" date="2014-03" db="EMBL/GenBank/DDBJ databases">
        <title>Genomics of Bifidobacteria.</title>
        <authorList>
            <person name="Ventura M."/>
            <person name="Milani C."/>
            <person name="Lugli G.A."/>
        </authorList>
    </citation>
    <scope>NUCLEOTIDE SEQUENCE [LARGE SCALE GENOMIC DNA]</scope>
    <source>
        <strain evidence="2 3">LMG 21589</strain>
    </source>
</reference>
<evidence type="ECO:0000313" key="3">
    <source>
        <dbReference type="Proteomes" id="UP000029033"/>
    </source>
</evidence>
<dbReference type="InterPro" id="IPR043129">
    <property type="entry name" value="ATPase_NBD"/>
</dbReference>
<sequence>MIGMSSEGMTYLAFDVGGTKIASGFVTLPGGESVSAGGGWTPRVEARCEIPTEASRGGDDIRKRLTAFASRQIIRAHDEGVHIRGIGIAAAGVPDSVTGVIVSATDILPGWRGQRIYDAFAEVTSLPVYMVGDVGAHGLGEAGYGAGRGHGIVLSIGVGTGIGGAIVVDGALFSGARGVAGHAGHVPSALGRGFVCSCGTRDGHIEPVASGTGLRDLYNSRCGSTAEPVRDGAQVAARAAAGEPLAVRTIEDSARALGECVGGMGNLIDPDVIVVSGSVAKAGPLWWNALRAGFEDSALQLVRSTLLVKGELGGSAPLIGAAAAARRHMEQWRE</sequence>
<dbReference type="PANTHER" id="PTHR18964:SF169">
    <property type="entry name" value="N-ACETYLMANNOSAMINE KINASE"/>
    <property type="match status" value="1"/>
</dbReference>
<dbReference type="eggNOG" id="COG1940">
    <property type="taxonomic scope" value="Bacteria"/>
</dbReference>
<gene>
    <name evidence="2" type="ORF">BSCA_0591</name>
</gene>
<proteinExistence type="inferred from homology"/>
<protein>
    <submittedName>
        <fullName evidence="2">ROK family protein</fullName>
    </submittedName>
</protein>
<dbReference type="SUPFAM" id="SSF53067">
    <property type="entry name" value="Actin-like ATPase domain"/>
    <property type="match status" value="1"/>
</dbReference>
<keyword evidence="3" id="KW-1185">Reference proteome</keyword>
<dbReference type="Pfam" id="PF00480">
    <property type="entry name" value="ROK"/>
    <property type="match status" value="1"/>
</dbReference>
<name>A0A087DJ59_9BIFI</name>
<evidence type="ECO:0000256" key="1">
    <source>
        <dbReference type="ARBA" id="ARBA00006479"/>
    </source>
</evidence>
<organism evidence="2 3">
    <name type="scientific">Bifidobacterium scardovii</name>
    <dbReference type="NCBI Taxonomy" id="158787"/>
    <lineage>
        <taxon>Bacteria</taxon>
        <taxon>Bacillati</taxon>
        <taxon>Actinomycetota</taxon>
        <taxon>Actinomycetes</taxon>
        <taxon>Bifidobacteriales</taxon>
        <taxon>Bifidobacteriaceae</taxon>
        <taxon>Bifidobacterium</taxon>
    </lineage>
</organism>
<dbReference type="InterPro" id="IPR049874">
    <property type="entry name" value="ROK_cs"/>
</dbReference>
<evidence type="ECO:0000313" key="2">
    <source>
        <dbReference type="EMBL" id="KFI95559.1"/>
    </source>
</evidence>
<accession>A0A087DJ59</accession>